<keyword evidence="1" id="KW-0812">Transmembrane</keyword>
<organism evidence="2 3">
    <name type="scientific">Streptococcus mitis</name>
    <dbReference type="NCBI Taxonomy" id="28037"/>
    <lineage>
        <taxon>Bacteria</taxon>
        <taxon>Bacillati</taxon>
        <taxon>Bacillota</taxon>
        <taxon>Bacilli</taxon>
        <taxon>Lactobacillales</taxon>
        <taxon>Streptococcaceae</taxon>
        <taxon>Streptococcus</taxon>
        <taxon>Streptococcus mitis group</taxon>
    </lineage>
</organism>
<dbReference type="RefSeq" id="WP_077804664.1">
    <property type="nucleotide sequence ID" value="NZ_CAMHHN010000010.1"/>
</dbReference>
<evidence type="ECO:0000313" key="2">
    <source>
        <dbReference type="EMBL" id="BCJ09963.1"/>
    </source>
</evidence>
<sequence length="143" mass="16460">MISILLLCLYYTVSTLFLLFYLPNLSVMILALILYLFPIIIHGYVLYNSKNKKDLIYKSISLPIISSVAYMIFAILSEKMSIWKVFVERNIVVSDEMTVQIAQSPLEMSQIIFVVILYLSISIVTYYIKSQKNKKGVKNVNNS</sequence>
<evidence type="ECO:0000313" key="3">
    <source>
        <dbReference type="Proteomes" id="UP000516106"/>
    </source>
</evidence>
<evidence type="ECO:0000256" key="1">
    <source>
        <dbReference type="SAM" id="Phobius"/>
    </source>
</evidence>
<name>A0A7G1IUF9_STRMT</name>
<gene>
    <name evidence="2" type="ORF">SMNM65_03950</name>
</gene>
<dbReference type="EMBL" id="AP023349">
    <property type="protein sequence ID" value="BCJ09963.1"/>
    <property type="molecule type" value="Genomic_DNA"/>
</dbReference>
<feature type="transmembrane region" description="Helical" evidence="1">
    <location>
        <begin position="59"/>
        <end position="76"/>
    </location>
</feature>
<proteinExistence type="predicted"/>
<dbReference type="NCBIfam" id="NF038270">
    <property type="entry name" value="membran_MsaC"/>
    <property type="match status" value="1"/>
</dbReference>
<keyword evidence="1" id="KW-1133">Transmembrane helix</keyword>
<dbReference type="AlphaFoldDB" id="A0A7G1IUF9"/>
<feature type="transmembrane region" description="Helical" evidence="1">
    <location>
        <begin position="108"/>
        <end position="128"/>
    </location>
</feature>
<feature type="transmembrane region" description="Helical" evidence="1">
    <location>
        <begin position="5"/>
        <end position="22"/>
    </location>
</feature>
<accession>A0A7G1IUF9</accession>
<reference evidence="3" key="1">
    <citation type="submission" date="2020-08" db="EMBL/GenBank/DDBJ databases">
        <title>Complete genome sequence of Streptococcus mitis strain Nm-65.</title>
        <authorList>
            <person name="Tabata A."/>
            <person name="Ohkuni H."/>
            <person name="Nagamune H."/>
        </authorList>
    </citation>
    <scope>NUCLEOTIDE SEQUENCE [LARGE SCALE GENOMIC DNA]</scope>
    <source>
        <strain evidence="3">Nm-65</strain>
    </source>
</reference>
<feature type="transmembrane region" description="Helical" evidence="1">
    <location>
        <begin position="28"/>
        <end position="47"/>
    </location>
</feature>
<keyword evidence="1" id="KW-0472">Membrane</keyword>
<dbReference type="Proteomes" id="UP000516106">
    <property type="component" value="Chromosome"/>
</dbReference>
<protein>
    <submittedName>
        <fullName evidence="2">Uncharacterized protein</fullName>
    </submittedName>
</protein>